<dbReference type="Proteomes" id="UP000235392">
    <property type="component" value="Unassembled WGS sequence"/>
</dbReference>
<evidence type="ECO:0000313" key="2">
    <source>
        <dbReference type="EMBL" id="PLW20371.1"/>
    </source>
</evidence>
<organism evidence="2 4">
    <name type="scientific">Puccinia coronata f. sp. avenae</name>
    <dbReference type="NCBI Taxonomy" id="200324"/>
    <lineage>
        <taxon>Eukaryota</taxon>
        <taxon>Fungi</taxon>
        <taxon>Dikarya</taxon>
        <taxon>Basidiomycota</taxon>
        <taxon>Pucciniomycotina</taxon>
        <taxon>Pucciniomycetes</taxon>
        <taxon>Pucciniales</taxon>
        <taxon>Pucciniaceae</taxon>
        <taxon>Puccinia</taxon>
    </lineage>
</organism>
<evidence type="ECO:0000313" key="4">
    <source>
        <dbReference type="Proteomes" id="UP000235388"/>
    </source>
</evidence>
<feature type="compositionally biased region" description="Low complexity" evidence="1">
    <location>
        <begin position="41"/>
        <end position="54"/>
    </location>
</feature>
<feature type="compositionally biased region" description="Polar residues" evidence="1">
    <location>
        <begin position="71"/>
        <end position="84"/>
    </location>
</feature>
<feature type="region of interest" description="Disordered" evidence="1">
    <location>
        <begin position="252"/>
        <end position="400"/>
    </location>
</feature>
<feature type="region of interest" description="Disordered" evidence="1">
    <location>
        <begin position="1"/>
        <end position="59"/>
    </location>
</feature>
<dbReference type="EMBL" id="PGCJ01000798">
    <property type="protein sequence ID" value="PLW20371.1"/>
    <property type="molecule type" value="Genomic_DNA"/>
</dbReference>
<evidence type="ECO:0000313" key="5">
    <source>
        <dbReference type="Proteomes" id="UP000235392"/>
    </source>
</evidence>
<accession>A0A2N5T4E8</accession>
<evidence type="ECO:0000313" key="3">
    <source>
        <dbReference type="EMBL" id="PLW45927.1"/>
    </source>
</evidence>
<gene>
    <name evidence="2" type="ORF">PCANC_12787</name>
    <name evidence="3" type="ORF">PCASD_08655</name>
</gene>
<feature type="compositionally biased region" description="Low complexity" evidence="1">
    <location>
        <begin position="92"/>
        <end position="104"/>
    </location>
</feature>
<proteinExistence type="predicted"/>
<feature type="region of interest" description="Disordered" evidence="1">
    <location>
        <begin position="168"/>
        <end position="213"/>
    </location>
</feature>
<feature type="compositionally biased region" description="Low complexity" evidence="1">
    <location>
        <begin position="283"/>
        <end position="308"/>
    </location>
</feature>
<dbReference type="EMBL" id="PGCI01000044">
    <property type="protein sequence ID" value="PLW45927.1"/>
    <property type="molecule type" value="Genomic_DNA"/>
</dbReference>
<protein>
    <submittedName>
        <fullName evidence="2">Uncharacterized protein</fullName>
    </submittedName>
</protein>
<feature type="compositionally biased region" description="Basic and acidic residues" evidence="1">
    <location>
        <begin position="258"/>
        <end position="267"/>
    </location>
</feature>
<dbReference type="Proteomes" id="UP000235388">
    <property type="component" value="Unassembled WGS sequence"/>
</dbReference>
<dbReference type="OrthoDB" id="2507398at2759"/>
<evidence type="ECO:0000256" key="1">
    <source>
        <dbReference type="SAM" id="MobiDB-lite"/>
    </source>
</evidence>
<keyword evidence="4" id="KW-1185">Reference proteome</keyword>
<sequence length="400" mass="41349">MPGFMQSLKSRLPQSPFSPPKQSAAALPAVELEQPADGAVEEQPVPEEQPAAEVLPSEALLAPNASTVALTLTPASGQSSQQLASPDEQVTEPETAPAEESAPVVEPPTHPEAKVVETAVVPERAEPAPTAAETTAPEAEASILAPVEEVSVEESVVPELPANEVAQEALPSEPLTPSISAGAPENQEVLSTEETQPAEKVMAASVRSQRSITRKEPPVLTAAELAAVEATAITDAPAVVATPLEVDTTALAPQPALEKSHTAEVKGVKQQKKKRFGLPPLKSFGSSNNSDGGNSTDESGNAAAAASAKPKKTPRTPLAGRFKNVLGQVRSRVKKDKDSEHTPTKEATSDNALVAEQRTSSDDKAVSADQLAPPSAQSDPVKTIEIPVDAPVSSDEAVTA</sequence>
<comment type="caution">
    <text evidence="2">The sequence shown here is derived from an EMBL/GenBank/DDBJ whole genome shotgun (WGS) entry which is preliminary data.</text>
</comment>
<feature type="region of interest" description="Disordered" evidence="1">
    <location>
        <begin position="71"/>
        <end position="145"/>
    </location>
</feature>
<reference evidence="4 5" key="1">
    <citation type="submission" date="2017-11" db="EMBL/GenBank/DDBJ databases">
        <title>De novo assembly and phasing of dikaryotic genomes from two isolates of Puccinia coronata f. sp. avenae, the causal agent of oat crown rust.</title>
        <authorList>
            <person name="Miller M.E."/>
            <person name="Zhang Y."/>
            <person name="Omidvar V."/>
            <person name="Sperschneider J."/>
            <person name="Schwessinger B."/>
            <person name="Raley C."/>
            <person name="Palmer J.M."/>
            <person name="Garnica D."/>
            <person name="Upadhyaya N."/>
            <person name="Rathjen J."/>
            <person name="Taylor J.M."/>
            <person name="Park R.F."/>
            <person name="Dodds P.N."/>
            <person name="Hirsch C.D."/>
            <person name="Kianian S.F."/>
            <person name="Figueroa M."/>
        </authorList>
    </citation>
    <scope>NUCLEOTIDE SEQUENCE [LARGE SCALE GENOMIC DNA]</scope>
    <source>
        <strain evidence="2">12NC29</strain>
        <strain evidence="3">12SD80</strain>
    </source>
</reference>
<feature type="compositionally biased region" description="Low complexity" evidence="1">
    <location>
        <begin position="116"/>
        <end position="145"/>
    </location>
</feature>
<name>A0A2N5T4E8_9BASI</name>
<feature type="compositionally biased region" description="Basic and acidic residues" evidence="1">
    <location>
        <begin position="335"/>
        <end position="348"/>
    </location>
</feature>
<dbReference type="AlphaFoldDB" id="A0A2N5T4E8"/>